<dbReference type="InterPro" id="IPR004294">
    <property type="entry name" value="Carotenoid_Oase"/>
</dbReference>
<dbReference type="GO" id="GO:0016702">
    <property type="term" value="F:oxidoreductase activity, acting on single donors with incorporation of molecular oxygen, incorporation of two atoms of oxygen"/>
    <property type="evidence" value="ECO:0007669"/>
    <property type="project" value="InterPro"/>
</dbReference>
<evidence type="ECO:0000256" key="2">
    <source>
        <dbReference type="ARBA" id="ARBA00006787"/>
    </source>
</evidence>
<keyword evidence="3" id="KW-0479">Metal-binding</keyword>
<organism evidence="6 7">
    <name type="scientific">Punica granatum</name>
    <name type="common">Pomegranate</name>
    <dbReference type="NCBI Taxonomy" id="22663"/>
    <lineage>
        <taxon>Eukaryota</taxon>
        <taxon>Viridiplantae</taxon>
        <taxon>Streptophyta</taxon>
        <taxon>Embryophyta</taxon>
        <taxon>Tracheophyta</taxon>
        <taxon>Spermatophyta</taxon>
        <taxon>Magnoliopsida</taxon>
        <taxon>eudicotyledons</taxon>
        <taxon>Gunneridae</taxon>
        <taxon>Pentapetalae</taxon>
        <taxon>rosids</taxon>
        <taxon>malvids</taxon>
        <taxon>Myrtales</taxon>
        <taxon>Lythraceae</taxon>
        <taxon>Punica</taxon>
    </lineage>
</organism>
<dbReference type="EMBL" id="MTKT01003975">
    <property type="protein sequence ID" value="OWM72879.1"/>
    <property type="molecule type" value="Genomic_DNA"/>
</dbReference>
<evidence type="ECO:0000313" key="6">
    <source>
        <dbReference type="EMBL" id="OWM72879.1"/>
    </source>
</evidence>
<name>A0A218WK84_PUNGR</name>
<evidence type="ECO:0000256" key="4">
    <source>
        <dbReference type="ARBA" id="ARBA00022964"/>
    </source>
</evidence>
<sequence length="101" mass="11049">MEPIVYKRGTRRLVQEAALGRSIFPKPIRELHGGTGLVRLGLFLARSQLGPVDGSHGIGVANKGLVYFNGRLLAMSEDGIPYYEAITLDGDLETEGRFSFN</sequence>
<proteinExistence type="inferred from homology"/>
<dbReference type="Pfam" id="PF03055">
    <property type="entry name" value="RPE65"/>
    <property type="match status" value="1"/>
</dbReference>
<accession>A0A218WK84</accession>
<comment type="similarity">
    <text evidence="2">Belongs to the carotenoid oxygenase family.</text>
</comment>
<evidence type="ECO:0000256" key="1">
    <source>
        <dbReference type="ARBA" id="ARBA00001954"/>
    </source>
</evidence>
<dbReference type="GO" id="GO:0046872">
    <property type="term" value="F:metal ion binding"/>
    <property type="evidence" value="ECO:0007669"/>
    <property type="project" value="UniProtKB-KW"/>
</dbReference>
<gene>
    <name evidence="6" type="ORF">CDL15_Pgr023284</name>
</gene>
<keyword evidence="4" id="KW-0223">Dioxygenase</keyword>
<reference evidence="7" key="1">
    <citation type="journal article" date="2017" name="Plant J.">
        <title>The pomegranate (Punica granatum L.) genome and the genomics of punicalagin biosynthesis.</title>
        <authorList>
            <person name="Qin G."/>
            <person name="Xu C."/>
            <person name="Ming R."/>
            <person name="Tang H."/>
            <person name="Guyot R."/>
            <person name="Kramer E.M."/>
            <person name="Hu Y."/>
            <person name="Yi X."/>
            <person name="Qi Y."/>
            <person name="Xu X."/>
            <person name="Gao Z."/>
            <person name="Pan H."/>
            <person name="Jian J."/>
            <person name="Tian Y."/>
            <person name="Yue Z."/>
            <person name="Xu Y."/>
        </authorList>
    </citation>
    <scope>NUCLEOTIDE SEQUENCE [LARGE SCALE GENOMIC DNA]</scope>
    <source>
        <strain evidence="7">cv. Dabenzi</strain>
    </source>
</reference>
<evidence type="ECO:0000256" key="3">
    <source>
        <dbReference type="ARBA" id="ARBA00022723"/>
    </source>
</evidence>
<keyword evidence="4" id="KW-0560">Oxidoreductase</keyword>
<dbReference type="Proteomes" id="UP000197138">
    <property type="component" value="Unassembled WGS sequence"/>
</dbReference>
<protein>
    <submittedName>
        <fullName evidence="6">Uncharacterized protein</fullName>
    </submittedName>
</protein>
<comment type="caution">
    <text evidence="6">The sequence shown here is derived from an EMBL/GenBank/DDBJ whole genome shotgun (WGS) entry which is preliminary data.</text>
</comment>
<dbReference type="AlphaFoldDB" id="A0A218WK84"/>
<keyword evidence="5" id="KW-0408">Iron</keyword>
<evidence type="ECO:0000256" key="5">
    <source>
        <dbReference type="ARBA" id="ARBA00023004"/>
    </source>
</evidence>
<evidence type="ECO:0000313" key="7">
    <source>
        <dbReference type="Proteomes" id="UP000197138"/>
    </source>
</evidence>
<comment type="cofactor">
    <cofactor evidence="1">
        <name>Fe(2+)</name>
        <dbReference type="ChEBI" id="CHEBI:29033"/>
    </cofactor>
</comment>